<evidence type="ECO:0000256" key="12">
    <source>
        <dbReference type="SAM" id="Phobius"/>
    </source>
</evidence>
<comment type="subcellular location">
    <subcellularLocation>
        <location evidence="2">Membrane</location>
        <topology evidence="2">Multi-pass membrane protein</topology>
    </subcellularLocation>
</comment>
<organism evidence="15 16">
    <name type="scientific">Clostridium hominis</name>
    <dbReference type="NCBI Taxonomy" id="2763036"/>
    <lineage>
        <taxon>Bacteria</taxon>
        <taxon>Bacillati</taxon>
        <taxon>Bacillota</taxon>
        <taxon>Clostridia</taxon>
        <taxon>Eubacteriales</taxon>
        <taxon>Clostridiaceae</taxon>
        <taxon>Clostridium</taxon>
    </lineage>
</organism>
<dbReference type="InterPro" id="IPR036097">
    <property type="entry name" value="HisK_dim/P_sf"/>
</dbReference>
<comment type="catalytic activity">
    <reaction evidence="1">
        <text>ATP + protein L-histidine = ADP + protein N-phospho-L-histidine.</text>
        <dbReference type="EC" id="2.7.13.3"/>
    </reaction>
</comment>
<feature type="domain" description="Histidine kinase" evidence="13">
    <location>
        <begin position="264"/>
        <end position="475"/>
    </location>
</feature>
<dbReference type="SUPFAM" id="SSF47384">
    <property type="entry name" value="Homodimeric domain of signal transducing histidine kinase"/>
    <property type="match status" value="1"/>
</dbReference>
<dbReference type="SMART" id="SM00387">
    <property type="entry name" value="HATPase_c"/>
    <property type="match status" value="1"/>
</dbReference>
<dbReference type="RefSeq" id="WP_186861109.1">
    <property type="nucleotide sequence ID" value="NZ_JACOOO010000047.1"/>
</dbReference>
<dbReference type="InterPro" id="IPR003594">
    <property type="entry name" value="HATPase_dom"/>
</dbReference>
<dbReference type="PROSITE" id="PS50885">
    <property type="entry name" value="HAMP"/>
    <property type="match status" value="1"/>
</dbReference>
<dbReference type="PROSITE" id="PS50109">
    <property type="entry name" value="HIS_KIN"/>
    <property type="match status" value="1"/>
</dbReference>
<dbReference type="Pfam" id="PF00512">
    <property type="entry name" value="HisKA"/>
    <property type="match status" value="1"/>
</dbReference>
<gene>
    <name evidence="15" type="ORF">H8S20_19335</name>
</gene>
<comment type="caution">
    <text evidence="15">The sequence shown here is derived from an EMBL/GenBank/DDBJ whole genome shotgun (WGS) entry which is preliminary data.</text>
</comment>
<dbReference type="Gene3D" id="6.10.340.10">
    <property type="match status" value="1"/>
</dbReference>
<dbReference type="EMBL" id="JACOOO010000047">
    <property type="protein sequence ID" value="MBC5630985.1"/>
    <property type="molecule type" value="Genomic_DNA"/>
</dbReference>
<dbReference type="InterPro" id="IPR003661">
    <property type="entry name" value="HisK_dim/P_dom"/>
</dbReference>
<dbReference type="InterPro" id="IPR036890">
    <property type="entry name" value="HATPase_C_sf"/>
</dbReference>
<evidence type="ECO:0000256" key="4">
    <source>
        <dbReference type="ARBA" id="ARBA00022553"/>
    </source>
</evidence>
<dbReference type="SMART" id="SM00388">
    <property type="entry name" value="HisKA"/>
    <property type="match status" value="1"/>
</dbReference>
<evidence type="ECO:0000256" key="11">
    <source>
        <dbReference type="SAM" id="Coils"/>
    </source>
</evidence>
<keyword evidence="6 12" id="KW-0812">Transmembrane</keyword>
<feature type="domain" description="HAMP" evidence="14">
    <location>
        <begin position="190"/>
        <end position="242"/>
    </location>
</feature>
<keyword evidence="8 12" id="KW-1133">Transmembrane helix</keyword>
<feature type="coiled-coil region" evidence="11">
    <location>
        <begin position="234"/>
        <end position="264"/>
    </location>
</feature>
<dbReference type="EC" id="2.7.13.3" evidence="3"/>
<dbReference type="Pfam" id="PF02518">
    <property type="entry name" value="HATPase_c"/>
    <property type="match status" value="1"/>
</dbReference>
<dbReference type="GO" id="GO:0016301">
    <property type="term" value="F:kinase activity"/>
    <property type="evidence" value="ECO:0007669"/>
    <property type="project" value="UniProtKB-KW"/>
</dbReference>
<dbReference type="PANTHER" id="PTHR45528">
    <property type="entry name" value="SENSOR HISTIDINE KINASE CPXA"/>
    <property type="match status" value="1"/>
</dbReference>
<evidence type="ECO:0000256" key="9">
    <source>
        <dbReference type="ARBA" id="ARBA00023012"/>
    </source>
</evidence>
<dbReference type="Gene3D" id="3.30.565.10">
    <property type="entry name" value="Histidine kinase-like ATPase, C-terminal domain"/>
    <property type="match status" value="1"/>
</dbReference>
<evidence type="ECO:0000259" key="13">
    <source>
        <dbReference type="PROSITE" id="PS50109"/>
    </source>
</evidence>
<evidence type="ECO:0000256" key="7">
    <source>
        <dbReference type="ARBA" id="ARBA00022777"/>
    </source>
</evidence>
<feature type="transmembrane region" description="Helical" evidence="12">
    <location>
        <begin position="6"/>
        <end position="30"/>
    </location>
</feature>
<dbReference type="InterPro" id="IPR003660">
    <property type="entry name" value="HAMP_dom"/>
</dbReference>
<evidence type="ECO:0000256" key="8">
    <source>
        <dbReference type="ARBA" id="ARBA00022989"/>
    </source>
</evidence>
<evidence type="ECO:0000256" key="2">
    <source>
        <dbReference type="ARBA" id="ARBA00004141"/>
    </source>
</evidence>
<keyword evidence="7 15" id="KW-0418">Kinase</keyword>
<keyword evidence="5" id="KW-0808">Transferase</keyword>
<keyword evidence="11" id="KW-0175">Coiled coil</keyword>
<accession>A0ABR7DHR5</accession>
<evidence type="ECO:0000313" key="15">
    <source>
        <dbReference type="EMBL" id="MBC5630985.1"/>
    </source>
</evidence>
<dbReference type="Gene3D" id="1.10.287.130">
    <property type="match status" value="1"/>
</dbReference>
<dbReference type="InterPro" id="IPR005467">
    <property type="entry name" value="His_kinase_dom"/>
</dbReference>
<proteinExistence type="predicted"/>
<evidence type="ECO:0000259" key="14">
    <source>
        <dbReference type="PROSITE" id="PS50885"/>
    </source>
</evidence>
<keyword evidence="9" id="KW-0902">Two-component regulatory system</keyword>
<evidence type="ECO:0000256" key="10">
    <source>
        <dbReference type="ARBA" id="ARBA00023136"/>
    </source>
</evidence>
<dbReference type="PANTHER" id="PTHR45528:SF10">
    <property type="entry name" value="METHYL-ACCEPTING CHEMOTAXIS PROTEIN"/>
    <property type="match status" value="1"/>
</dbReference>
<dbReference type="SUPFAM" id="SSF158472">
    <property type="entry name" value="HAMP domain-like"/>
    <property type="match status" value="1"/>
</dbReference>
<dbReference type="Proteomes" id="UP000596929">
    <property type="component" value="Unassembled WGS sequence"/>
</dbReference>
<feature type="transmembrane region" description="Helical" evidence="12">
    <location>
        <begin position="169"/>
        <end position="189"/>
    </location>
</feature>
<keyword evidence="4" id="KW-0597">Phosphoprotein</keyword>
<dbReference type="CDD" id="cd00082">
    <property type="entry name" value="HisKA"/>
    <property type="match status" value="1"/>
</dbReference>
<keyword evidence="10 12" id="KW-0472">Membrane</keyword>
<evidence type="ECO:0000256" key="1">
    <source>
        <dbReference type="ARBA" id="ARBA00000085"/>
    </source>
</evidence>
<evidence type="ECO:0000313" key="16">
    <source>
        <dbReference type="Proteomes" id="UP000596929"/>
    </source>
</evidence>
<evidence type="ECO:0000256" key="6">
    <source>
        <dbReference type="ARBA" id="ARBA00022692"/>
    </source>
</evidence>
<evidence type="ECO:0000256" key="5">
    <source>
        <dbReference type="ARBA" id="ARBA00022679"/>
    </source>
</evidence>
<protein>
    <recommendedName>
        <fullName evidence="3">histidine kinase</fullName>
        <ecNumber evidence="3">2.7.13.3</ecNumber>
    </recommendedName>
</protein>
<reference evidence="15 16" key="1">
    <citation type="submission" date="2020-08" db="EMBL/GenBank/DDBJ databases">
        <title>Genome public.</title>
        <authorList>
            <person name="Liu C."/>
            <person name="Sun Q."/>
        </authorList>
    </citation>
    <scope>NUCLEOTIDE SEQUENCE [LARGE SCALE GENOMIC DNA]</scope>
    <source>
        <strain evidence="15 16">NSJ-6</strain>
    </source>
</reference>
<dbReference type="SUPFAM" id="SSF55874">
    <property type="entry name" value="ATPase domain of HSP90 chaperone/DNA topoisomerase II/histidine kinase"/>
    <property type="match status" value="1"/>
</dbReference>
<evidence type="ECO:0000256" key="3">
    <source>
        <dbReference type="ARBA" id="ARBA00012438"/>
    </source>
</evidence>
<dbReference type="InterPro" id="IPR050398">
    <property type="entry name" value="HssS/ArlS-like"/>
</dbReference>
<name>A0ABR7DHR5_9CLOT</name>
<keyword evidence="16" id="KW-1185">Reference proteome</keyword>
<sequence>MKIKYKITVGILSILIVLGIVMNLSIASILKRDMESNIMNSLEEIMKSTRESIKYRLTIDTEIDKKKLLLQESEYLSNYILLNYESNIEIIGVNGEVYVSNIENQVDNIESLYLRAVDGEVVVNLKYTDNGLKGFITYLIFINKESLGVLHLEKSFDDIYKQYSNTITFIGLIVIIVFLFILTLSYLVASKVTYPISLLINGIKEVGKGNYNTVISYSGNDEMSIVSKEFNNMNNKIQIQIDTIKNEKEKVETLEKSRKQFFDNVTHEIKTPLTAIMGYAEIIKDNIVNDEEFKKKSIERIYEESERLNLLVLDLIKISKGISTVDENKIEIALDEVINQICDDMQIKASKYGIKINRNITPGKIYGRINKIRELFINIADNAIKYSSSSNIIYINTKVEERYYCIDIINYGEKIPDNIYNSIFDPFVKDNIYKYDESRGLGLYLCSEIIKDHNGEITISNGEEIIVNIKIPCFGNNLETIV</sequence>
<dbReference type="CDD" id="cd06225">
    <property type="entry name" value="HAMP"/>
    <property type="match status" value="1"/>
</dbReference>